<dbReference type="EC" id="2.4.2.18" evidence="5"/>
<comment type="cofactor">
    <cofactor evidence="5">
        <name>Mg(2+)</name>
        <dbReference type="ChEBI" id="CHEBI:18420"/>
    </cofactor>
    <text evidence="5">Binds 2 magnesium ions per monomer.</text>
</comment>
<dbReference type="SUPFAM" id="SSF47648">
    <property type="entry name" value="Nucleoside phosphorylase/phosphoribosyltransferase N-terminal domain"/>
    <property type="match status" value="1"/>
</dbReference>
<feature type="binding site" evidence="5">
    <location>
        <position position="84"/>
    </location>
    <ligand>
        <name>anthranilate</name>
        <dbReference type="ChEBI" id="CHEBI:16567"/>
        <label>1</label>
    </ligand>
</feature>
<feature type="binding site" evidence="5">
    <location>
        <position position="124"/>
    </location>
    <ligand>
        <name>5-phospho-alpha-D-ribose 1-diphosphate</name>
        <dbReference type="ChEBI" id="CHEBI:58017"/>
    </ligand>
</feature>
<comment type="pathway">
    <text evidence="5">Amino-acid biosynthesis; L-tryptophan biosynthesis; L-tryptophan from chorismate: step 2/5.</text>
</comment>
<dbReference type="InterPro" id="IPR000312">
    <property type="entry name" value="Glycosyl_Trfase_fam3"/>
</dbReference>
<evidence type="ECO:0000256" key="1">
    <source>
        <dbReference type="ARBA" id="ARBA00022676"/>
    </source>
</evidence>
<feature type="binding site" evidence="5">
    <location>
        <begin position="87"/>
        <end position="88"/>
    </location>
    <ligand>
        <name>5-phospho-alpha-D-ribose 1-diphosphate</name>
        <dbReference type="ChEBI" id="CHEBI:58017"/>
    </ligand>
</feature>
<keyword evidence="3 5" id="KW-0822">Tryptophan biosynthesis</keyword>
<reference evidence="9" key="1">
    <citation type="journal article" date="2019" name="Int. J. Syst. Evol. Microbiol.">
        <title>The Global Catalogue of Microorganisms (GCM) 10K type strain sequencing project: providing services to taxonomists for standard genome sequencing and annotation.</title>
        <authorList>
            <consortium name="The Broad Institute Genomics Platform"/>
            <consortium name="The Broad Institute Genome Sequencing Center for Infectious Disease"/>
            <person name="Wu L."/>
            <person name="Ma J."/>
        </authorList>
    </citation>
    <scope>NUCLEOTIDE SEQUENCE [LARGE SCALE GENOMIC DNA]</scope>
    <source>
        <strain evidence="9">CGMCC 1.12859</strain>
    </source>
</reference>
<feature type="binding site" evidence="5">
    <location>
        <position position="92"/>
    </location>
    <ligand>
        <name>5-phospho-alpha-D-ribose 1-diphosphate</name>
        <dbReference type="ChEBI" id="CHEBI:58017"/>
    </ligand>
</feature>
<gene>
    <name evidence="5 8" type="primary">trpD</name>
    <name evidence="8" type="ORF">ACFQMG_25820</name>
</gene>
<feature type="binding site" evidence="5">
    <location>
        <position position="169"/>
    </location>
    <ligand>
        <name>anthranilate</name>
        <dbReference type="ChEBI" id="CHEBI:16567"/>
        <label>2</label>
    </ligand>
</feature>
<evidence type="ECO:0000259" key="7">
    <source>
        <dbReference type="Pfam" id="PF02885"/>
    </source>
</evidence>
<dbReference type="NCBIfam" id="TIGR01245">
    <property type="entry name" value="trpD"/>
    <property type="match status" value="1"/>
</dbReference>
<accession>A0ABW2G0E6</accession>
<dbReference type="Gene3D" id="1.20.970.10">
    <property type="entry name" value="Transferase, Pyrimidine Nucleoside Phosphorylase, Chain C"/>
    <property type="match status" value="1"/>
</dbReference>
<organism evidence="8 9">
    <name type="scientific">Kitasatospora paranensis</name>
    <dbReference type="NCBI Taxonomy" id="258053"/>
    <lineage>
        <taxon>Bacteria</taxon>
        <taxon>Bacillati</taxon>
        <taxon>Actinomycetota</taxon>
        <taxon>Actinomycetes</taxon>
        <taxon>Kitasatosporales</taxon>
        <taxon>Streptomycetaceae</taxon>
        <taxon>Kitasatospora</taxon>
    </lineage>
</organism>
<feature type="binding site" evidence="5">
    <location>
        <position position="229"/>
    </location>
    <ligand>
        <name>Mg(2+)</name>
        <dbReference type="ChEBI" id="CHEBI:18420"/>
        <label>1</label>
    </ligand>
</feature>
<dbReference type="InterPro" id="IPR005940">
    <property type="entry name" value="Anthranilate_Pribosyl_Tfrase"/>
</dbReference>
<comment type="caution">
    <text evidence="8">The sequence shown here is derived from an EMBL/GenBank/DDBJ whole genome shotgun (WGS) entry which is preliminary data.</text>
</comment>
<sequence>MAPAAVLTASTRQLVLGRALDADTAFEAVSTLLDGATDPVDAAAFLTAMSAKRPSSTELAATVRVILAAARPVAWDGPAVDVVGSGGDGSDSVNVSTVAGLLAAAAGATVAKAGNRAATSRCGSADVLEALGVPIDSVGRVPALLAEHRFAFLFSPAVHPLIGRLTPVRRRLGFRTLFNLAGPLANPVRLSGRLIGAADPRDQDVMAEAAAELGLRRTWVVHGHGGLDELTTSGANRVLTVDEGLISESDFDPAGLGLRPAGAEDLRGGDTAANAAAARAVLDGTAPAPVVDTCLLNAAAVLQLAGLAADLPAGLDLARGAIASGAARDLLAGLAATPSPI</sequence>
<feature type="binding site" evidence="5">
    <location>
        <position position="115"/>
    </location>
    <ligand>
        <name>anthranilate</name>
        <dbReference type="ChEBI" id="CHEBI:16567"/>
        <label>1</label>
    </ligand>
</feature>
<dbReference type="InterPro" id="IPR017459">
    <property type="entry name" value="Glycosyl_Trfase_fam3_N_dom"/>
</dbReference>
<dbReference type="Pfam" id="PF00591">
    <property type="entry name" value="Glycos_transf_3"/>
    <property type="match status" value="1"/>
</dbReference>
<keyword evidence="5" id="KW-0479">Metal-binding</keyword>
<proteinExistence type="inferred from homology"/>
<comment type="caution">
    <text evidence="5">Lacks conserved residue(s) required for the propagation of feature annotation.</text>
</comment>
<dbReference type="Pfam" id="PF02885">
    <property type="entry name" value="Glycos_trans_3N"/>
    <property type="match status" value="1"/>
</dbReference>
<keyword evidence="2 5" id="KW-0808">Transferase</keyword>
<evidence type="ECO:0000256" key="4">
    <source>
        <dbReference type="ARBA" id="ARBA00023141"/>
    </source>
</evidence>
<comment type="subunit">
    <text evidence="5">Homodimer.</text>
</comment>
<keyword evidence="5" id="KW-0460">Magnesium</keyword>
<evidence type="ECO:0000256" key="5">
    <source>
        <dbReference type="HAMAP-Rule" id="MF_00211"/>
    </source>
</evidence>
<comment type="similarity">
    <text evidence="5">Belongs to the anthranilate phosphoribosyltransferase family.</text>
</comment>
<feature type="binding site" evidence="5">
    <location>
        <position position="84"/>
    </location>
    <ligand>
        <name>5-phospho-alpha-D-ribose 1-diphosphate</name>
        <dbReference type="ChEBI" id="CHEBI:58017"/>
    </ligand>
</feature>
<dbReference type="PANTHER" id="PTHR43285">
    <property type="entry name" value="ANTHRANILATE PHOSPHORIBOSYLTRANSFERASE"/>
    <property type="match status" value="1"/>
</dbReference>
<keyword evidence="1 5" id="KW-0328">Glycosyltransferase</keyword>
<dbReference type="InterPro" id="IPR036320">
    <property type="entry name" value="Glycosyl_Trfase_fam3_N_dom_sf"/>
</dbReference>
<protein>
    <recommendedName>
        <fullName evidence="5">Anthranilate phosphoribosyltransferase</fullName>
        <ecNumber evidence="5">2.4.2.18</ecNumber>
    </recommendedName>
</protein>
<feature type="binding site" evidence="5">
    <location>
        <begin position="94"/>
        <end position="97"/>
    </location>
    <ligand>
        <name>5-phospho-alpha-D-ribose 1-diphosphate</name>
        <dbReference type="ChEBI" id="CHEBI:58017"/>
    </ligand>
</feature>
<dbReference type="HAMAP" id="MF_00211">
    <property type="entry name" value="TrpD"/>
    <property type="match status" value="1"/>
</dbReference>
<keyword evidence="4 5" id="KW-0057">Aromatic amino acid biosynthesis</keyword>
<dbReference type="Proteomes" id="UP001596435">
    <property type="component" value="Unassembled WGS sequence"/>
</dbReference>
<comment type="catalytic activity">
    <reaction evidence="5">
        <text>N-(5-phospho-beta-D-ribosyl)anthranilate + diphosphate = 5-phospho-alpha-D-ribose 1-diphosphate + anthranilate</text>
        <dbReference type="Rhea" id="RHEA:11768"/>
        <dbReference type="ChEBI" id="CHEBI:16567"/>
        <dbReference type="ChEBI" id="CHEBI:18277"/>
        <dbReference type="ChEBI" id="CHEBI:33019"/>
        <dbReference type="ChEBI" id="CHEBI:58017"/>
        <dbReference type="EC" id="2.4.2.18"/>
    </reaction>
</comment>
<feature type="binding site" evidence="5">
    <location>
        <position position="96"/>
    </location>
    <ligand>
        <name>Mg(2+)</name>
        <dbReference type="ChEBI" id="CHEBI:18420"/>
        <label>1</label>
    </ligand>
</feature>
<feature type="binding site" evidence="5">
    <location>
        <position position="228"/>
    </location>
    <ligand>
        <name>Mg(2+)</name>
        <dbReference type="ChEBI" id="CHEBI:18420"/>
        <label>2</label>
    </ligand>
</feature>
<dbReference type="GO" id="GO:0004048">
    <property type="term" value="F:anthranilate phosphoribosyltransferase activity"/>
    <property type="evidence" value="ECO:0007669"/>
    <property type="project" value="UniProtKB-EC"/>
</dbReference>
<evidence type="ECO:0000256" key="2">
    <source>
        <dbReference type="ARBA" id="ARBA00022679"/>
    </source>
</evidence>
<name>A0ABW2G0E6_9ACTN</name>
<keyword evidence="5" id="KW-0028">Amino-acid biosynthesis</keyword>
<feature type="domain" description="Glycosyl transferase family 3 N-terminal" evidence="7">
    <location>
        <begin position="12"/>
        <end position="70"/>
    </location>
</feature>
<comment type="function">
    <text evidence="5">Catalyzes the transfer of the phosphoribosyl group of 5-phosphorylribose-1-pyrophosphate (PRPP) to anthranilate to yield N-(5'-phosphoribosyl)-anthranilate (PRA).</text>
</comment>
<dbReference type="PANTHER" id="PTHR43285:SF2">
    <property type="entry name" value="ANTHRANILATE PHOSPHORIBOSYLTRANSFERASE"/>
    <property type="match status" value="1"/>
</dbReference>
<dbReference type="InterPro" id="IPR035902">
    <property type="entry name" value="Nuc_phospho_transferase"/>
</dbReference>
<feature type="binding site" evidence="5">
    <location>
        <begin position="112"/>
        <end position="120"/>
    </location>
    <ligand>
        <name>5-phospho-alpha-D-ribose 1-diphosphate</name>
        <dbReference type="ChEBI" id="CHEBI:58017"/>
    </ligand>
</feature>
<evidence type="ECO:0000313" key="9">
    <source>
        <dbReference type="Proteomes" id="UP001596435"/>
    </source>
</evidence>
<dbReference type="Gene3D" id="3.40.1030.10">
    <property type="entry name" value="Nucleoside phosphorylase/phosphoribosyltransferase catalytic domain"/>
    <property type="match status" value="1"/>
</dbReference>
<evidence type="ECO:0000259" key="6">
    <source>
        <dbReference type="Pfam" id="PF00591"/>
    </source>
</evidence>
<dbReference type="RefSeq" id="WP_345705664.1">
    <property type="nucleotide sequence ID" value="NZ_BAABKV010000001.1"/>
</dbReference>
<feature type="domain" description="Glycosyl transferase family 3" evidence="6">
    <location>
        <begin position="77"/>
        <end position="327"/>
    </location>
</feature>
<dbReference type="SUPFAM" id="SSF52418">
    <property type="entry name" value="Nucleoside phosphorylase/phosphoribosyltransferase catalytic domain"/>
    <property type="match status" value="1"/>
</dbReference>
<feature type="binding site" evidence="5">
    <location>
        <position position="229"/>
    </location>
    <ligand>
        <name>Mg(2+)</name>
        <dbReference type="ChEBI" id="CHEBI:18420"/>
        <label>2</label>
    </ligand>
</feature>
<keyword evidence="9" id="KW-1185">Reference proteome</keyword>
<evidence type="ECO:0000313" key="8">
    <source>
        <dbReference type="EMBL" id="MFC7182974.1"/>
    </source>
</evidence>
<evidence type="ECO:0000256" key="3">
    <source>
        <dbReference type="ARBA" id="ARBA00022822"/>
    </source>
</evidence>
<dbReference type="EMBL" id="JBHTAJ010000057">
    <property type="protein sequence ID" value="MFC7182974.1"/>
    <property type="molecule type" value="Genomic_DNA"/>
</dbReference>